<feature type="non-terminal residue" evidence="2">
    <location>
        <position position="1"/>
    </location>
</feature>
<dbReference type="AlphaFoldDB" id="A0A1A8AGG6"/>
<feature type="non-terminal residue" evidence="2">
    <location>
        <position position="63"/>
    </location>
</feature>
<sequence>HTNETSKSLFHLYFLLFSQWFLIIFGITEGKKQVQEVPPFPLLIGHFSAPESLKIHVISDSLQ</sequence>
<dbReference type="EMBL" id="HAEJ01013556">
    <property type="protein sequence ID" value="SBS54013.1"/>
    <property type="molecule type" value="Transcribed_RNA"/>
</dbReference>
<reference evidence="2" key="2">
    <citation type="submission" date="2016-06" db="EMBL/GenBank/DDBJ databases">
        <title>The genome of a short-lived fish provides insights into sex chromosome evolution and the genetic control of aging.</title>
        <authorList>
            <person name="Reichwald K."/>
            <person name="Felder M."/>
            <person name="Petzold A."/>
            <person name="Koch P."/>
            <person name="Groth M."/>
            <person name="Platzer M."/>
        </authorList>
    </citation>
    <scope>NUCLEOTIDE SEQUENCE</scope>
    <source>
        <tissue evidence="2">Brain</tissue>
    </source>
</reference>
<gene>
    <name evidence="2" type="primary">v1g219856</name>
</gene>
<name>A0A1A8AGG6_NOTFU</name>
<keyword evidence="1" id="KW-0812">Transmembrane</keyword>
<accession>A0A1A8AGG6</accession>
<keyword evidence="1" id="KW-0472">Membrane</keyword>
<proteinExistence type="predicted"/>
<feature type="transmembrane region" description="Helical" evidence="1">
    <location>
        <begin position="12"/>
        <end position="28"/>
    </location>
</feature>
<protein>
    <submittedName>
        <fullName evidence="2">Uncharacterized protein</fullName>
    </submittedName>
</protein>
<keyword evidence="1" id="KW-1133">Transmembrane helix</keyword>
<dbReference type="EMBL" id="HADY01015737">
    <property type="protein sequence ID" value="SBP54222.1"/>
    <property type="molecule type" value="Transcribed_RNA"/>
</dbReference>
<evidence type="ECO:0000313" key="2">
    <source>
        <dbReference type="EMBL" id="SBP54222.1"/>
    </source>
</evidence>
<reference evidence="2" key="1">
    <citation type="submission" date="2016-05" db="EMBL/GenBank/DDBJ databases">
        <authorList>
            <person name="Lavstsen T."/>
            <person name="Jespersen J.S."/>
        </authorList>
    </citation>
    <scope>NUCLEOTIDE SEQUENCE</scope>
    <source>
        <tissue evidence="2">Brain</tissue>
    </source>
</reference>
<evidence type="ECO:0000256" key="1">
    <source>
        <dbReference type="SAM" id="Phobius"/>
    </source>
</evidence>
<organism evidence="2">
    <name type="scientific">Nothobranchius furzeri</name>
    <name type="common">Turquoise killifish</name>
    <dbReference type="NCBI Taxonomy" id="105023"/>
    <lineage>
        <taxon>Eukaryota</taxon>
        <taxon>Metazoa</taxon>
        <taxon>Chordata</taxon>
        <taxon>Craniata</taxon>
        <taxon>Vertebrata</taxon>
        <taxon>Euteleostomi</taxon>
        <taxon>Actinopterygii</taxon>
        <taxon>Neopterygii</taxon>
        <taxon>Teleostei</taxon>
        <taxon>Neoteleostei</taxon>
        <taxon>Acanthomorphata</taxon>
        <taxon>Ovalentaria</taxon>
        <taxon>Atherinomorphae</taxon>
        <taxon>Cyprinodontiformes</taxon>
        <taxon>Nothobranchiidae</taxon>
        <taxon>Nothobranchius</taxon>
    </lineage>
</organism>